<keyword evidence="1" id="KW-0812">Transmembrane</keyword>
<accession>A0ABR6WVE5</accession>
<dbReference type="Proteomes" id="UP000603234">
    <property type="component" value="Unassembled WGS sequence"/>
</dbReference>
<feature type="transmembrane region" description="Helical" evidence="1">
    <location>
        <begin position="60"/>
        <end position="83"/>
    </location>
</feature>
<feature type="transmembrane region" description="Helical" evidence="1">
    <location>
        <begin position="156"/>
        <end position="175"/>
    </location>
</feature>
<feature type="transmembrane region" description="Helical" evidence="1">
    <location>
        <begin position="237"/>
        <end position="260"/>
    </location>
</feature>
<feature type="transmembrane region" description="Helical" evidence="1">
    <location>
        <begin position="206"/>
        <end position="231"/>
    </location>
</feature>
<reference evidence="2 3" key="1">
    <citation type="journal article" date="2020" name="mSystems">
        <title>Defining Genomic and Predicted Metabolic Features of the Acetobacterium Genus.</title>
        <authorList>
            <person name="Ross D.E."/>
            <person name="Marshall C.W."/>
            <person name="Gulliver D."/>
            <person name="May H.D."/>
            <person name="Norman R.S."/>
        </authorList>
    </citation>
    <scope>NUCLEOTIDE SEQUENCE [LARGE SCALE GENOMIC DNA]</scope>
    <source>
        <strain evidence="2 3">DSM 8238</strain>
    </source>
</reference>
<keyword evidence="3" id="KW-1185">Reference proteome</keyword>
<dbReference type="Pfam" id="PF19528">
    <property type="entry name" value="DUF6056"/>
    <property type="match status" value="1"/>
</dbReference>
<gene>
    <name evidence="2" type="ORF">GH808_08585</name>
</gene>
<protein>
    <submittedName>
        <fullName evidence="2">Uncharacterized protein</fullName>
    </submittedName>
</protein>
<dbReference type="EMBL" id="WJBC01000010">
    <property type="protein sequence ID" value="MBC3804488.1"/>
    <property type="molecule type" value="Genomic_DNA"/>
</dbReference>
<evidence type="ECO:0000313" key="3">
    <source>
        <dbReference type="Proteomes" id="UP000603234"/>
    </source>
</evidence>
<evidence type="ECO:0000256" key="1">
    <source>
        <dbReference type="SAM" id="Phobius"/>
    </source>
</evidence>
<feature type="non-terminal residue" evidence="2">
    <location>
        <position position="322"/>
    </location>
</feature>
<keyword evidence="1" id="KW-1133">Transmembrane helix</keyword>
<feature type="transmembrane region" description="Helical" evidence="1">
    <location>
        <begin position="16"/>
        <end position="48"/>
    </location>
</feature>
<name>A0ABR6WVE5_9FIRM</name>
<keyword evidence="1" id="KW-0472">Membrane</keyword>
<proteinExistence type="predicted"/>
<feature type="transmembrane region" description="Helical" evidence="1">
    <location>
        <begin position="293"/>
        <end position="317"/>
    </location>
</feature>
<evidence type="ECO:0000313" key="2">
    <source>
        <dbReference type="EMBL" id="MBC3804488.1"/>
    </source>
</evidence>
<organism evidence="2 3">
    <name type="scientific">Acetobacterium fimetarium</name>
    <dbReference type="NCBI Taxonomy" id="52691"/>
    <lineage>
        <taxon>Bacteria</taxon>
        <taxon>Bacillati</taxon>
        <taxon>Bacillota</taxon>
        <taxon>Clostridia</taxon>
        <taxon>Eubacteriales</taxon>
        <taxon>Eubacteriaceae</taxon>
        <taxon>Acetobacterium</taxon>
    </lineage>
</organism>
<comment type="caution">
    <text evidence="2">The sequence shown here is derived from an EMBL/GenBank/DDBJ whole genome shotgun (WGS) entry which is preliminary data.</text>
</comment>
<sequence length="322" mass="36636">MLTFISQAYYGWSSRIIIMPVAAFFAGNSFLLFSIFDISIYLLLAVMISKLFVYENKRKMNWIIVILLASVPIVSMLTTAGWIVTSVHYLWALTLSLVALYPLKKIYFNEVIKWYEYPVYLVATVFGMNMEIMAAILVSVYFLFCVFFIYKKNTSIYTVFITIFLIGNFIFIILCPGNAVRDLSETAARFPEYASFGLFQKLTLSAVSYIITIDQNFIMLIIVGLAGIFTWQKYKTWGARLIGVIPFIFCVLIEMVRVFVLSPKFACVIYILTGKMIGDWVSLKSIISGVPGSYHYLAFVAMALFAVSLMAMTVTLFKDSKK</sequence>
<feature type="transmembrane region" description="Helical" evidence="1">
    <location>
        <begin position="119"/>
        <end position="150"/>
    </location>
</feature>
<dbReference type="InterPro" id="IPR045691">
    <property type="entry name" value="DUF6056"/>
</dbReference>